<accession>A0A2S2FHE8</accession>
<dbReference type="SUPFAM" id="SSF160104">
    <property type="entry name" value="Acetoacetate decarboxylase-like"/>
    <property type="match status" value="1"/>
</dbReference>
<dbReference type="OrthoDB" id="323772at2"/>
<gene>
    <name evidence="1" type="ORF">DJ533_18420</name>
</gene>
<sequence>MENAKHTAVPWHLNGEGFILNYWISPQFTHQYSTMGILPTAIGRLVQVILVRYHHSPVGSYDELLVLDHPLKNINHLSTIPKIYVSSQRSIDEGRHHWGIPKELAQFEWRRHHHQLFCYISHQDQELSLHLKFSKNNFSRAISSKFIPDTLLNIRQYHDHVQYDFQPQFCGTLGFISHAHWKNTHDIFPDFSKACFLKGIYMPNFELIFPEAIKKYRVK</sequence>
<dbReference type="Gene3D" id="2.40.400.10">
    <property type="entry name" value="Acetoacetate decarboxylase-like"/>
    <property type="match status" value="1"/>
</dbReference>
<dbReference type="EMBL" id="CP029397">
    <property type="protein sequence ID" value="AWL30386.1"/>
    <property type="molecule type" value="Genomic_DNA"/>
</dbReference>
<dbReference type="GO" id="GO:0016829">
    <property type="term" value="F:lyase activity"/>
    <property type="evidence" value="ECO:0007669"/>
    <property type="project" value="InterPro"/>
</dbReference>
<dbReference type="AlphaFoldDB" id="A0A2S2FHE8"/>
<evidence type="ECO:0008006" key="3">
    <source>
        <dbReference type="Google" id="ProtNLM"/>
    </source>
</evidence>
<evidence type="ECO:0000313" key="2">
    <source>
        <dbReference type="Proteomes" id="UP000245977"/>
    </source>
</evidence>
<dbReference type="InterPro" id="IPR023375">
    <property type="entry name" value="ADC_dom_sf"/>
</dbReference>
<name>A0A2S2FHE8_9GAMM</name>
<dbReference type="KEGG" id="adv:DJ533_18420"/>
<dbReference type="RefSeq" id="WP_065995176.1">
    <property type="nucleotide sequence ID" value="NZ_CP029397.2"/>
</dbReference>
<protein>
    <recommendedName>
        <fullName evidence="3">Acetoacetate decarboxylase</fullName>
    </recommendedName>
</protein>
<organism evidence="1 2">
    <name type="scientific">Acinetobacter defluvii</name>
    <dbReference type="NCBI Taxonomy" id="1871111"/>
    <lineage>
        <taxon>Bacteria</taxon>
        <taxon>Pseudomonadati</taxon>
        <taxon>Pseudomonadota</taxon>
        <taxon>Gammaproteobacteria</taxon>
        <taxon>Moraxellales</taxon>
        <taxon>Moraxellaceae</taxon>
        <taxon>Acinetobacter</taxon>
    </lineage>
</organism>
<evidence type="ECO:0000313" key="1">
    <source>
        <dbReference type="EMBL" id="AWL30386.1"/>
    </source>
</evidence>
<keyword evidence="2" id="KW-1185">Reference proteome</keyword>
<dbReference type="InterPro" id="IPR010451">
    <property type="entry name" value="Acetoacetate_decarboxylase"/>
</dbReference>
<reference evidence="1" key="1">
    <citation type="submission" date="2019-08" db="EMBL/GenBank/DDBJ databases">
        <title>The complete genome of Acinetobacter defluvii strain WCHAD010030.</title>
        <authorList>
            <person name="Hu Y."/>
            <person name="Qin J."/>
            <person name="Feng Y."/>
            <person name="Zong Z."/>
        </authorList>
    </citation>
    <scope>NUCLEOTIDE SEQUENCE</scope>
    <source>
        <strain evidence="1">WCHA30</strain>
    </source>
</reference>
<proteinExistence type="predicted"/>
<dbReference type="PANTHER" id="PTHR40518">
    <property type="entry name" value="ACETOACETATE DECARBOXYLASE"/>
    <property type="match status" value="1"/>
</dbReference>
<dbReference type="PANTHER" id="PTHR40518:SF1">
    <property type="entry name" value="ACETOACETATE DECARBOXYLASE"/>
    <property type="match status" value="1"/>
</dbReference>
<dbReference type="Proteomes" id="UP000245977">
    <property type="component" value="Chromosome"/>
</dbReference>
<dbReference type="Pfam" id="PF06314">
    <property type="entry name" value="ADC"/>
    <property type="match status" value="1"/>
</dbReference>